<evidence type="ECO:0000256" key="2">
    <source>
        <dbReference type="ARBA" id="ARBA00023015"/>
    </source>
</evidence>
<protein>
    <submittedName>
        <fullName evidence="5">LysR-family regulatory protein</fullName>
    </submittedName>
</protein>
<gene>
    <name evidence="5" type="primary">gltR_1</name>
    <name evidence="5" type="ORF">NCTC10702_00224</name>
</gene>
<dbReference type="PROSITE" id="PS50931">
    <property type="entry name" value="HTH_LYSR"/>
    <property type="match status" value="1"/>
</dbReference>
<dbReference type="SUPFAM" id="SSF46785">
    <property type="entry name" value="Winged helix' DNA-binding domain"/>
    <property type="match status" value="1"/>
</dbReference>
<dbReference type="Proteomes" id="UP000254116">
    <property type="component" value="Unassembled WGS sequence"/>
</dbReference>
<evidence type="ECO:0000256" key="3">
    <source>
        <dbReference type="ARBA" id="ARBA00023163"/>
    </source>
</evidence>
<organism evidence="5 6">
    <name type="scientific">Staphylococcus aureus</name>
    <dbReference type="NCBI Taxonomy" id="1280"/>
    <lineage>
        <taxon>Bacteria</taxon>
        <taxon>Bacillati</taxon>
        <taxon>Bacillota</taxon>
        <taxon>Bacilli</taxon>
        <taxon>Bacillales</taxon>
        <taxon>Staphylococcaceae</taxon>
        <taxon>Staphylococcus</taxon>
    </lineage>
</organism>
<dbReference type="AlphaFoldDB" id="A0A380ECX9"/>
<dbReference type="GO" id="GO:0003700">
    <property type="term" value="F:DNA-binding transcription factor activity"/>
    <property type="evidence" value="ECO:0007669"/>
    <property type="project" value="InterPro"/>
</dbReference>
<comment type="similarity">
    <text evidence="1">Belongs to the LysR transcriptional regulatory family.</text>
</comment>
<sequence>MNLNILKSFLVTSETKNLTKASELLNYSQSTVSTHIEKLERQLDVKLFYRKKYGMELTGRRLSIR</sequence>
<keyword evidence="2" id="KW-0805">Transcription regulation</keyword>
<dbReference type="EMBL" id="UHBY01000003">
    <property type="protein sequence ID" value="SUL30494.1"/>
    <property type="molecule type" value="Genomic_DNA"/>
</dbReference>
<keyword evidence="3" id="KW-0804">Transcription</keyword>
<dbReference type="Pfam" id="PF00126">
    <property type="entry name" value="HTH_1"/>
    <property type="match status" value="1"/>
</dbReference>
<dbReference type="InterPro" id="IPR036390">
    <property type="entry name" value="WH_DNA-bd_sf"/>
</dbReference>
<evidence type="ECO:0000259" key="4">
    <source>
        <dbReference type="PROSITE" id="PS50931"/>
    </source>
</evidence>
<proteinExistence type="inferred from homology"/>
<dbReference type="PRINTS" id="PR00039">
    <property type="entry name" value="HTHLYSR"/>
</dbReference>
<evidence type="ECO:0000313" key="6">
    <source>
        <dbReference type="Proteomes" id="UP000254116"/>
    </source>
</evidence>
<evidence type="ECO:0000313" key="5">
    <source>
        <dbReference type="EMBL" id="SUL30494.1"/>
    </source>
</evidence>
<dbReference type="GO" id="GO:0000976">
    <property type="term" value="F:transcription cis-regulatory region binding"/>
    <property type="evidence" value="ECO:0007669"/>
    <property type="project" value="TreeGrafter"/>
</dbReference>
<dbReference type="PANTHER" id="PTHR30126:SF100">
    <property type="entry name" value="LYSR-FAMILY TRANSCRIPTIONAL REGULATOR"/>
    <property type="match status" value="1"/>
</dbReference>
<dbReference type="InterPro" id="IPR000847">
    <property type="entry name" value="LysR_HTH_N"/>
</dbReference>
<reference evidence="5 6" key="1">
    <citation type="submission" date="2018-06" db="EMBL/GenBank/DDBJ databases">
        <authorList>
            <consortium name="Pathogen Informatics"/>
            <person name="Doyle S."/>
        </authorList>
    </citation>
    <scope>NUCLEOTIDE SEQUENCE [LARGE SCALE GENOMIC DNA]</scope>
    <source>
        <strain evidence="5 6">NCTC10702</strain>
    </source>
</reference>
<dbReference type="PANTHER" id="PTHR30126">
    <property type="entry name" value="HTH-TYPE TRANSCRIPTIONAL REGULATOR"/>
    <property type="match status" value="1"/>
</dbReference>
<accession>A0A380ECX9</accession>
<name>A0A380ECX9_STAAU</name>
<evidence type="ECO:0000256" key="1">
    <source>
        <dbReference type="ARBA" id="ARBA00009437"/>
    </source>
</evidence>
<feature type="domain" description="HTH lysR-type" evidence="4">
    <location>
        <begin position="1"/>
        <end position="58"/>
    </location>
</feature>
<dbReference type="InterPro" id="IPR036388">
    <property type="entry name" value="WH-like_DNA-bd_sf"/>
</dbReference>
<dbReference type="Gene3D" id="1.10.10.10">
    <property type="entry name" value="Winged helix-like DNA-binding domain superfamily/Winged helix DNA-binding domain"/>
    <property type="match status" value="1"/>
</dbReference>